<evidence type="ECO:0000256" key="1">
    <source>
        <dbReference type="ARBA" id="ARBA00004651"/>
    </source>
</evidence>
<feature type="transmembrane region" description="Helical" evidence="7">
    <location>
        <begin position="265"/>
        <end position="283"/>
    </location>
</feature>
<gene>
    <name evidence="8" type="ORF">ACE1B6_23745</name>
</gene>
<evidence type="ECO:0000313" key="9">
    <source>
        <dbReference type="Proteomes" id="UP001576776"/>
    </source>
</evidence>
<name>A0ABV4YHH2_9CYAN</name>
<feature type="transmembrane region" description="Helical" evidence="7">
    <location>
        <begin position="393"/>
        <end position="412"/>
    </location>
</feature>
<dbReference type="EMBL" id="JBHFNS010000087">
    <property type="protein sequence ID" value="MFB2938271.1"/>
    <property type="molecule type" value="Genomic_DNA"/>
</dbReference>
<dbReference type="CDD" id="cd13127">
    <property type="entry name" value="MATE_tuaB_like"/>
    <property type="match status" value="1"/>
</dbReference>
<evidence type="ECO:0000313" key="8">
    <source>
        <dbReference type="EMBL" id="MFB2938271.1"/>
    </source>
</evidence>
<keyword evidence="9" id="KW-1185">Reference proteome</keyword>
<feature type="transmembrane region" description="Helical" evidence="7">
    <location>
        <begin position="95"/>
        <end position="118"/>
    </location>
</feature>
<keyword evidence="6 7" id="KW-0472">Membrane</keyword>
<evidence type="ECO:0000256" key="5">
    <source>
        <dbReference type="ARBA" id="ARBA00022989"/>
    </source>
</evidence>
<feature type="transmembrane region" description="Helical" evidence="7">
    <location>
        <begin position="53"/>
        <end position="74"/>
    </location>
</feature>
<proteinExistence type="inferred from homology"/>
<dbReference type="PANTHER" id="PTHR30250">
    <property type="entry name" value="PST FAMILY PREDICTED COLANIC ACID TRANSPORTER"/>
    <property type="match status" value="1"/>
</dbReference>
<dbReference type="Pfam" id="PF13440">
    <property type="entry name" value="Polysacc_synt_3"/>
    <property type="match status" value="1"/>
</dbReference>
<comment type="subcellular location">
    <subcellularLocation>
        <location evidence="1">Cell membrane</location>
        <topology evidence="1">Multi-pass membrane protein</topology>
    </subcellularLocation>
</comment>
<evidence type="ECO:0000256" key="2">
    <source>
        <dbReference type="ARBA" id="ARBA00007430"/>
    </source>
</evidence>
<evidence type="ECO:0000256" key="3">
    <source>
        <dbReference type="ARBA" id="ARBA00022475"/>
    </source>
</evidence>
<dbReference type="Proteomes" id="UP001576776">
    <property type="component" value="Unassembled WGS sequence"/>
</dbReference>
<protein>
    <submittedName>
        <fullName evidence="8">Lipopolysaccharide biosynthesis protein</fullName>
    </submittedName>
</protein>
<organism evidence="8 9">
    <name type="scientific">Floridaenema fluviatile BLCC-F154</name>
    <dbReference type="NCBI Taxonomy" id="3153640"/>
    <lineage>
        <taxon>Bacteria</taxon>
        <taxon>Bacillati</taxon>
        <taxon>Cyanobacteriota</taxon>
        <taxon>Cyanophyceae</taxon>
        <taxon>Oscillatoriophycideae</taxon>
        <taxon>Aerosakkonematales</taxon>
        <taxon>Aerosakkonemataceae</taxon>
        <taxon>Floridanema</taxon>
        <taxon>Floridanema fluviatile</taxon>
    </lineage>
</organism>
<evidence type="ECO:0000256" key="7">
    <source>
        <dbReference type="SAM" id="Phobius"/>
    </source>
</evidence>
<evidence type="ECO:0000256" key="4">
    <source>
        <dbReference type="ARBA" id="ARBA00022692"/>
    </source>
</evidence>
<reference evidence="8 9" key="1">
    <citation type="submission" date="2024-09" db="EMBL/GenBank/DDBJ databases">
        <title>Floridaenema gen nov. (Aerosakkonemataceae, Aerosakkonematales ord. nov., Cyanobacteria) from benthic tropical and subtropical fresh waters, with the description of four new species.</title>
        <authorList>
            <person name="Moretto J.A."/>
            <person name="Berthold D.E."/>
            <person name="Lefler F.W."/>
            <person name="Huang I.-S."/>
            <person name="Laughinghouse H. IV."/>
        </authorList>
    </citation>
    <scope>NUCLEOTIDE SEQUENCE [LARGE SCALE GENOMIC DNA]</scope>
    <source>
        <strain evidence="8 9">BLCC-F154</strain>
    </source>
</reference>
<feature type="transmembrane region" description="Helical" evidence="7">
    <location>
        <begin position="370"/>
        <end position="387"/>
    </location>
</feature>
<feature type="transmembrane region" description="Helical" evidence="7">
    <location>
        <begin position="124"/>
        <end position="144"/>
    </location>
</feature>
<dbReference type="RefSeq" id="WP_413259753.1">
    <property type="nucleotide sequence ID" value="NZ_JBHFNS010000087.1"/>
</dbReference>
<feature type="transmembrane region" description="Helical" evidence="7">
    <location>
        <begin position="156"/>
        <end position="177"/>
    </location>
</feature>
<dbReference type="PANTHER" id="PTHR30250:SF10">
    <property type="entry name" value="LIPOPOLYSACCHARIDE BIOSYNTHESIS PROTEIN WZXC"/>
    <property type="match status" value="1"/>
</dbReference>
<dbReference type="InterPro" id="IPR050833">
    <property type="entry name" value="Poly_Biosynth_Transport"/>
</dbReference>
<comment type="caution">
    <text evidence="8">The sequence shown here is derived from an EMBL/GenBank/DDBJ whole genome shotgun (WGS) entry which is preliminary data.</text>
</comment>
<evidence type="ECO:0000256" key="6">
    <source>
        <dbReference type="ARBA" id="ARBA00023136"/>
    </source>
</evidence>
<accession>A0ABV4YHH2</accession>
<keyword evidence="5 7" id="KW-1133">Transmembrane helix</keyword>
<comment type="similarity">
    <text evidence="2">Belongs to the polysaccharide synthase family.</text>
</comment>
<sequence>MNFTQQVRNQLTNKLSNQFIRNISWLGASEVIIRLSRLATTVVLARFLSPNDYGLAAVVITIHEFFFVFTRYGANAKLIQANQAEIKDLSNSTFWLNWMIFYSLFLLQCLAAFPLSIIFHDSQIILPLCLMAASYLILPLGTIQADLIARENRLKITAFVNIVQLSLGNLLTIILAILGLGMWSIVLPRLLVAPIWVFIYRRNHPWRPTSKFTTKGWGEIFNFTKSILGTELLKNLRNNLDYLIIGRFLGIEALGIYYFAFNAGLGISMSIISAINSSFYPYICAVKSDFSAFKHRYFSSLKFIGIIIFTWVLLQSLLAPYYVPIVFGEKWVNAIPVLILICLSAIPRPFENAAAQLLIAVGKPNLVLQWNLLFTLIFAGGIIIGIHQQLLGVATAVLLTYALFLPLFSVWATKYVFGSNSKYQAASHNL</sequence>
<keyword evidence="3" id="KW-1003">Cell membrane</keyword>
<feature type="transmembrane region" description="Helical" evidence="7">
    <location>
        <begin position="303"/>
        <end position="325"/>
    </location>
</feature>
<feature type="transmembrane region" description="Helical" evidence="7">
    <location>
        <begin position="331"/>
        <end position="350"/>
    </location>
</feature>
<keyword evidence="4 7" id="KW-0812">Transmembrane</keyword>